<keyword evidence="5 10" id="KW-0067">ATP-binding</keyword>
<evidence type="ECO:0000256" key="11">
    <source>
        <dbReference type="PIRSR" id="PIRSR001589-3"/>
    </source>
</evidence>
<dbReference type="Pfam" id="PF00733">
    <property type="entry name" value="Asn_synthase"/>
    <property type="match status" value="1"/>
</dbReference>
<evidence type="ECO:0000256" key="2">
    <source>
        <dbReference type="ARBA" id="ARBA00005752"/>
    </source>
</evidence>
<evidence type="ECO:0000256" key="3">
    <source>
        <dbReference type="ARBA" id="ARBA00012737"/>
    </source>
</evidence>
<name>A0A919V295_9ACTN</name>
<protein>
    <recommendedName>
        <fullName evidence="3">asparagine synthase (glutamine-hydrolyzing)</fullName>
        <ecNumber evidence="3">6.3.5.4</ecNumber>
    </recommendedName>
</protein>
<reference evidence="14" key="1">
    <citation type="submission" date="2021-01" db="EMBL/GenBank/DDBJ databases">
        <title>Whole genome shotgun sequence of Sphaerisporangium rufum NBRC 109079.</title>
        <authorList>
            <person name="Komaki H."/>
            <person name="Tamura T."/>
        </authorList>
    </citation>
    <scope>NUCLEOTIDE SEQUENCE</scope>
    <source>
        <strain evidence="14">NBRC 109079</strain>
    </source>
</reference>
<dbReference type="EC" id="6.3.5.4" evidence="3"/>
<dbReference type="GO" id="GO:0006529">
    <property type="term" value="P:asparagine biosynthetic process"/>
    <property type="evidence" value="ECO:0007669"/>
    <property type="project" value="UniProtKB-KW"/>
</dbReference>
<dbReference type="Gene3D" id="3.60.20.10">
    <property type="entry name" value="Glutamine Phosphoribosylpyrophosphate, subunit 1, domain 1"/>
    <property type="match status" value="1"/>
</dbReference>
<dbReference type="InterPro" id="IPR014729">
    <property type="entry name" value="Rossmann-like_a/b/a_fold"/>
</dbReference>
<dbReference type="PROSITE" id="PS51278">
    <property type="entry name" value="GATASE_TYPE_2"/>
    <property type="match status" value="1"/>
</dbReference>
<dbReference type="Pfam" id="PF13537">
    <property type="entry name" value="GATase_7"/>
    <property type="match status" value="1"/>
</dbReference>
<sequence length="649" mass="71220">MCGIAGIVGAGPPDPELVRRMCAVIRHRGPDGEGFHTDGRAALGMRRLAVLDLVAGDQPVYSEDGQVVAVFNGELYNFAELRADLARRGHRLRGTGDSECLVHLYEEHGPDLVHRLRGMFAFAVWDRGRGRLLLARDRVGKKPLYWRAGGGSIAFASELKSLACDPELRREIDPVALHHYLTLQYVPAPLSIYRGVRKLPPGHLLVWQDGAVSVRRYWELDRTPRPPGDPREAAARLRELLLESTRIRLVSDRPVGAFLSGGIDSSAVVAAMARQVSGPVRTFCIGFEDGRYDERHKARLVARRYGTDHHELVVTTDLLDVVPRLAWHFDEPFADSSAIPSFYVARLGREHVTVVLNGDGGDESFGGYQRYVLMGKAGLLPALPGPLAALAGRAGDAITARGERTSRSRRIGRLAQFAAEPPPRRYARLMAAFTQAQKMELYTGPLRAALAGVDSYRLLEDAAHRSGARTALDRTLSVDLATYLPGDLLVKVDITSMANSLEARSPFLDHRLMEWAAALPPRWKIRGGTTKALLRHALAPWLPAEVLRLPKQGFGVPLADWLRGPLREPAFDLLTDATARERGLFRPEVVRGMLHAHAAGADHAVRLWTLLQFELWHRAHAGRPAPGDVPPGFPAPPDPGAGTPCTSAK</sequence>
<keyword evidence="6 9" id="KW-0061">Asparagine biosynthesis</keyword>
<dbReference type="InterPro" id="IPR033738">
    <property type="entry name" value="AsnB_N"/>
</dbReference>
<dbReference type="PIRSF" id="PIRSF001589">
    <property type="entry name" value="Asn_synthetase_glu-h"/>
    <property type="match status" value="1"/>
</dbReference>
<evidence type="ECO:0000256" key="7">
    <source>
        <dbReference type="ARBA" id="ARBA00022962"/>
    </source>
</evidence>
<evidence type="ECO:0000259" key="13">
    <source>
        <dbReference type="PROSITE" id="PS51278"/>
    </source>
</evidence>
<dbReference type="InterPro" id="IPR051786">
    <property type="entry name" value="ASN_synthetase/amidase"/>
</dbReference>
<dbReference type="RefSeq" id="WP_275412185.1">
    <property type="nucleotide sequence ID" value="NZ_BOOU01000052.1"/>
</dbReference>
<proteinExistence type="inferred from homology"/>
<evidence type="ECO:0000313" key="15">
    <source>
        <dbReference type="Proteomes" id="UP000655287"/>
    </source>
</evidence>
<dbReference type="Proteomes" id="UP000655287">
    <property type="component" value="Unassembled WGS sequence"/>
</dbReference>
<dbReference type="PANTHER" id="PTHR43284:SF1">
    <property type="entry name" value="ASPARAGINE SYNTHETASE"/>
    <property type="match status" value="1"/>
</dbReference>
<accession>A0A919V295</accession>
<feature type="region of interest" description="Disordered" evidence="12">
    <location>
        <begin position="624"/>
        <end position="649"/>
    </location>
</feature>
<keyword evidence="7 9" id="KW-0315">Glutamine amidotransferase</keyword>
<feature type="compositionally biased region" description="Low complexity" evidence="12">
    <location>
        <begin position="640"/>
        <end position="649"/>
    </location>
</feature>
<dbReference type="GO" id="GO:0004066">
    <property type="term" value="F:asparagine synthase (glutamine-hydrolyzing) activity"/>
    <property type="evidence" value="ECO:0007669"/>
    <property type="project" value="UniProtKB-EC"/>
</dbReference>
<evidence type="ECO:0000256" key="4">
    <source>
        <dbReference type="ARBA" id="ARBA00022741"/>
    </source>
</evidence>
<dbReference type="NCBIfam" id="TIGR01536">
    <property type="entry name" value="asn_synth_AEB"/>
    <property type="match status" value="1"/>
</dbReference>
<keyword evidence="9" id="KW-0028">Amino-acid biosynthesis</keyword>
<comment type="catalytic activity">
    <reaction evidence="8">
        <text>L-aspartate + L-glutamine + ATP + H2O = L-asparagine + L-glutamate + AMP + diphosphate + H(+)</text>
        <dbReference type="Rhea" id="RHEA:12228"/>
        <dbReference type="ChEBI" id="CHEBI:15377"/>
        <dbReference type="ChEBI" id="CHEBI:15378"/>
        <dbReference type="ChEBI" id="CHEBI:29985"/>
        <dbReference type="ChEBI" id="CHEBI:29991"/>
        <dbReference type="ChEBI" id="CHEBI:30616"/>
        <dbReference type="ChEBI" id="CHEBI:33019"/>
        <dbReference type="ChEBI" id="CHEBI:58048"/>
        <dbReference type="ChEBI" id="CHEBI:58359"/>
        <dbReference type="ChEBI" id="CHEBI:456215"/>
        <dbReference type="EC" id="6.3.5.4"/>
    </reaction>
</comment>
<comment type="caution">
    <text evidence="14">The sequence shown here is derived from an EMBL/GenBank/DDBJ whole genome shotgun (WGS) entry which is preliminary data.</text>
</comment>
<dbReference type="InterPro" id="IPR017932">
    <property type="entry name" value="GATase_2_dom"/>
</dbReference>
<dbReference type="PANTHER" id="PTHR43284">
    <property type="entry name" value="ASPARAGINE SYNTHETASE (GLUTAMINE-HYDROLYZING)"/>
    <property type="match status" value="1"/>
</dbReference>
<dbReference type="InterPro" id="IPR001962">
    <property type="entry name" value="Asn_synthase"/>
</dbReference>
<keyword evidence="15" id="KW-1185">Reference proteome</keyword>
<dbReference type="AlphaFoldDB" id="A0A919V295"/>
<dbReference type="SUPFAM" id="SSF52402">
    <property type="entry name" value="Adenine nucleotide alpha hydrolases-like"/>
    <property type="match status" value="1"/>
</dbReference>
<dbReference type="EMBL" id="BOOU01000052">
    <property type="protein sequence ID" value="GII78703.1"/>
    <property type="molecule type" value="Genomic_DNA"/>
</dbReference>
<dbReference type="InterPro" id="IPR029055">
    <property type="entry name" value="Ntn_hydrolases_N"/>
</dbReference>
<evidence type="ECO:0000256" key="8">
    <source>
        <dbReference type="ARBA" id="ARBA00048741"/>
    </source>
</evidence>
<feature type="binding site" evidence="10">
    <location>
        <position position="97"/>
    </location>
    <ligand>
        <name>L-glutamine</name>
        <dbReference type="ChEBI" id="CHEBI:58359"/>
    </ligand>
</feature>
<evidence type="ECO:0000256" key="6">
    <source>
        <dbReference type="ARBA" id="ARBA00022888"/>
    </source>
</evidence>
<dbReference type="GO" id="GO:0005829">
    <property type="term" value="C:cytosol"/>
    <property type="evidence" value="ECO:0007669"/>
    <property type="project" value="TreeGrafter"/>
</dbReference>
<dbReference type="GO" id="GO:0005524">
    <property type="term" value="F:ATP binding"/>
    <property type="evidence" value="ECO:0007669"/>
    <property type="project" value="UniProtKB-KW"/>
</dbReference>
<evidence type="ECO:0000256" key="12">
    <source>
        <dbReference type="SAM" id="MobiDB-lite"/>
    </source>
</evidence>
<gene>
    <name evidence="14" type="primary">asnB_2</name>
    <name evidence="14" type="ORF">Sru01_36850</name>
</gene>
<dbReference type="CDD" id="cd01991">
    <property type="entry name" value="Asn_synthase_B_C"/>
    <property type="match status" value="1"/>
</dbReference>
<evidence type="ECO:0000256" key="10">
    <source>
        <dbReference type="PIRSR" id="PIRSR001589-2"/>
    </source>
</evidence>
<feature type="compositionally biased region" description="Pro residues" evidence="12">
    <location>
        <begin position="627"/>
        <end position="639"/>
    </location>
</feature>
<feature type="site" description="Important for beta-aspartyl-AMP intermediate formation" evidence="11">
    <location>
        <position position="359"/>
    </location>
</feature>
<comment type="pathway">
    <text evidence="1">Amino-acid biosynthesis; L-asparagine biosynthesis; L-asparagine from L-aspartate (L-Gln route): step 1/1.</text>
</comment>
<evidence type="ECO:0000256" key="1">
    <source>
        <dbReference type="ARBA" id="ARBA00005187"/>
    </source>
</evidence>
<evidence type="ECO:0000256" key="9">
    <source>
        <dbReference type="PIRSR" id="PIRSR001589-1"/>
    </source>
</evidence>
<comment type="similarity">
    <text evidence="2">Belongs to the asparagine synthetase family.</text>
</comment>
<dbReference type="InterPro" id="IPR006426">
    <property type="entry name" value="Asn_synth_AEB"/>
</dbReference>
<feature type="domain" description="Glutamine amidotransferase type-2" evidence="13">
    <location>
        <begin position="2"/>
        <end position="210"/>
    </location>
</feature>
<feature type="binding site" evidence="10">
    <location>
        <position position="285"/>
    </location>
    <ligand>
        <name>ATP</name>
        <dbReference type="ChEBI" id="CHEBI:30616"/>
    </ligand>
</feature>
<organism evidence="14 15">
    <name type="scientific">Sphaerisporangium rufum</name>
    <dbReference type="NCBI Taxonomy" id="1381558"/>
    <lineage>
        <taxon>Bacteria</taxon>
        <taxon>Bacillati</taxon>
        <taxon>Actinomycetota</taxon>
        <taxon>Actinomycetes</taxon>
        <taxon>Streptosporangiales</taxon>
        <taxon>Streptosporangiaceae</taxon>
        <taxon>Sphaerisporangium</taxon>
    </lineage>
</organism>
<dbReference type="Gene3D" id="3.40.50.620">
    <property type="entry name" value="HUPs"/>
    <property type="match status" value="1"/>
</dbReference>
<feature type="active site" description="For GATase activity" evidence="9">
    <location>
        <position position="2"/>
    </location>
</feature>
<evidence type="ECO:0000313" key="14">
    <source>
        <dbReference type="EMBL" id="GII78703.1"/>
    </source>
</evidence>
<dbReference type="CDD" id="cd00712">
    <property type="entry name" value="AsnB"/>
    <property type="match status" value="1"/>
</dbReference>
<evidence type="ECO:0000256" key="5">
    <source>
        <dbReference type="ARBA" id="ARBA00022840"/>
    </source>
</evidence>
<dbReference type="SUPFAM" id="SSF56235">
    <property type="entry name" value="N-terminal nucleophile aminohydrolases (Ntn hydrolases)"/>
    <property type="match status" value="1"/>
</dbReference>
<keyword evidence="4 10" id="KW-0547">Nucleotide-binding</keyword>